<dbReference type="Gene3D" id="3.90.190.10">
    <property type="entry name" value="Protein tyrosine phosphatase superfamily"/>
    <property type="match status" value="1"/>
</dbReference>
<dbReference type="EMBL" id="GU590791">
    <property type="protein sequence ID" value="ADD13456.1"/>
    <property type="molecule type" value="Genomic_DNA"/>
</dbReference>
<feature type="domain" description="Tyrosine specific protein phosphatases" evidence="1">
    <location>
        <begin position="208"/>
        <end position="279"/>
    </location>
</feature>
<dbReference type="AlphaFoldDB" id="D5KQI7"/>
<dbReference type="PROSITE" id="PS50056">
    <property type="entry name" value="TYR_PHOSPHATASE_2"/>
    <property type="match status" value="1"/>
</dbReference>
<proteinExistence type="predicted"/>
<evidence type="ECO:0000259" key="1">
    <source>
        <dbReference type="PROSITE" id="PS50056"/>
    </source>
</evidence>
<name>D5KQI7_9ZZZZ</name>
<sequence length="318" mass="36338">MKRLIQWVTAAFMLIFLLECSLVLAAEPDEGIQVLKFDRTAGTANMPNEYRAASKGKFERAPDDIYPSQDGLKELRISGSSYFAKNEFQSLLKKIPAEVNDIVVLDLRNESHGYINDHAVSWYSRYKTFNKGLTAEQVDEREHNLLKEAQKAGTVNIAIQAKDKGVVFTAPIKVESVMTEQEYVESMGVKYFRIPIMDYSAPTRDNIDRFVEFYKNLPKTAWIHAHCEAGVGRTTITLSMVDILHNAGTLSYDEIMTRQVLMGGQDVRKSAEKATDPYKKANYPKRAEFTRRFYDYAKAHPKLDISWSQWCDQQGYTD</sequence>
<organism evidence="2">
    <name type="scientific">uncultured microorganism</name>
    <dbReference type="NCBI Taxonomy" id="358574"/>
    <lineage>
        <taxon>unclassified sequences</taxon>
        <taxon>environmental samples</taxon>
    </lineage>
</organism>
<protein>
    <submittedName>
        <fullName evidence="2">PTP-like phytase</fullName>
    </submittedName>
</protein>
<dbReference type="InterPro" id="IPR029021">
    <property type="entry name" value="Prot-tyrosine_phosphatase-like"/>
</dbReference>
<dbReference type="SUPFAM" id="SSF52799">
    <property type="entry name" value="(Phosphotyrosine protein) phosphatases II"/>
    <property type="match status" value="1"/>
</dbReference>
<dbReference type="SMART" id="SM01301">
    <property type="entry name" value="PTPlike_phytase"/>
    <property type="match status" value="1"/>
</dbReference>
<dbReference type="InterPro" id="IPR000387">
    <property type="entry name" value="Tyr_Pase_dom"/>
</dbReference>
<dbReference type="Pfam" id="PF14566">
    <property type="entry name" value="PTPlike_phytase"/>
    <property type="match status" value="1"/>
</dbReference>
<accession>D5KQI7</accession>
<evidence type="ECO:0000313" key="2">
    <source>
        <dbReference type="EMBL" id="ADD13456.1"/>
    </source>
</evidence>
<reference evidence="2" key="1">
    <citation type="journal article" date="2010" name="Appl. Microbiol. Biotechnol.">
        <title>Direct and efficient cloning of full-length genes from environmental DNA by RT-qPCR and modified TAIL-PCR.</title>
        <authorList>
            <person name="Huang H."/>
            <person name="Wang G."/>
            <person name="Zhao Y."/>
            <person name="Shi P."/>
            <person name="Luo H."/>
            <person name="Yao B."/>
        </authorList>
    </citation>
    <scope>NUCLEOTIDE SEQUENCE</scope>
</reference>
<dbReference type="Gene3D" id="3.30.70.1690">
    <property type="match status" value="1"/>
</dbReference>